<evidence type="ECO:0000256" key="1">
    <source>
        <dbReference type="ARBA" id="ARBA00007734"/>
    </source>
</evidence>
<dbReference type="Pfam" id="PF01464">
    <property type="entry name" value="SLT"/>
    <property type="match status" value="1"/>
</dbReference>
<dbReference type="GO" id="GO:0000270">
    <property type="term" value="P:peptidoglycan metabolic process"/>
    <property type="evidence" value="ECO:0007669"/>
    <property type="project" value="InterPro"/>
</dbReference>
<dbReference type="AlphaFoldDB" id="A0A1G6B7Z1"/>
<dbReference type="GO" id="GO:0016020">
    <property type="term" value="C:membrane"/>
    <property type="evidence" value="ECO:0007669"/>
    <property type="project" value="InterPro"/>
</dbReference>
<dbReference type="InterPro" id="IPR036779">
    <property type="entry name" value="LysM_dom_sf"/>
</dbReference>
<name>A0A1G6B7Z1_9BACT</name>
<dbReference type="Pfam" id="PF01476">
    <property type="entry name" value="LysM"/>
    <property type="match status" value="3"/>
</dbReference>
<dbReference type="InterPro" id="IPR023346">
    <property type="entry name" value="Lysozyme-like_dom_sf"/>
</dbReference>
<dbReference type="InterPro" id="IPR000189">
    <property type="entry name" value="Transglyc_AS"/>
</dbReference>
<dbReference type="InterPro" id="IPR008258">
    <property type="entry name" value="Transglycosylase_SLT_dom_1"/>
</dbReference>
<protein>
    <submittedName>
        <fullName evidence="4">Membrane-bound lytic murein transglycosylase D</fullName>
    </submittedName>
</protein>
<proteinExistence type="inferred from homology"/>
<evidence type="ECO:0000313" key="5">
    <source>
        <dbReference type="Proteomes" id="UP000198771"/>
    </source>
</evidence>
<dbReference type="PROSITE" id="PS51782">
    <property type="entry name" value="LYSM"/>
    <property type="match status" value="3"/>
</dbReference>
<feature type="signal peptide" evidence="2">
    <location>
        <begin position="1"/>
        <end position="20"/>
    </location>
</feature>
<evidence type="ECO:0000259" key="3">
    <source>
        <dbReference type="PROSITE" id="PS51782"/>
    </source>
</evidence>
<dbReference type="PANTHER" id="PTHR33734">
    <property type="entry name" value="LYSM DOMAIN-CONTAINING GPI-ANCHORED PROTEIN 2"/>
    <property type="match status" value="1"/>
</dbReference>
<dbReference type="OrthoDB" id="9815002at2"/>
<dbReference type="CDD" id="cd00118">
    <property type="entry name" value="LysM"/>
    <property type="match status" value="3"/>
</dbReference>
<gene>
    <name evidence="4" type="ORF">SAMN05660653_00782</name>
</gene>
<dbReference type="SUPFAM" id="SSF53955">
    <property type="entry name" value="Lysozyme-like"/>
    <property type="match status" value="1"/>
</dbReference>
<dbReference type="PANTHER" id="PTHR33734:SF22">
    <property type="entry name" value="MEMBRANE-BOUND LYTIC MUREIN TRANSGLYCOSYLASE D"/>
    <property type="match status" value="1"/>
</dbReference>
<dbReference type="PROSITE" id="PS00922">
    <property type="entry name" value="TRANSGLYCOSYLASE"/>
    <property type="match status" value="1"/>
</dbReference>
<dbReference type="Gene3D" id="3.10.350.10">
    <property type="entry name" value="LysM domain"/>
    <property type="match status" value="3"/>
</dbReference>
<dbReference type="SMART" id="SM00257">
    <property type="entry name" value="LysM"/>
    <property type="match status" value="3"/>
</dbReference>
<feature type="domain" description="LysM" evidence="3">
    <location>
        <begin position="365"/>
        <end position="408"/>
    </location>
</feature>
<keyword evidence="2" id="KW-0732">Signal</keyword>
<dbReference type="STRING" id="617002.SAMN05660653_00782"/>
<dbReference type="GO" id="GO:0008932">
    <property type="term" value="F:lytic endotransglycosylase activity"/>
    <property type="evidence" value="ECO:0007669"/>
    <property type="project" value="TreeGrafter"/>
</dbReference>
<dbReference type="EMBL" id="FMXO01000004">
    <property type="protein sequence ID" value="SDB16770.1"/>
    <property type="molecule type" value="Genomic_DNA"/>
</dbReference>
<dbReference type="CDD" id="cd16894">
    <property type="entry name" value="MltD-like"/>
    <property type="match status" value="1"/>
</dbReference>
<reference evidence="4 5" key="1">
    <citation type="submission" date="2016-10" db="EMBL/GenBank/DDBJ databases">
        <authorList>
            <person name="de Groot N.N."/>
        </authorList>
    </citation>
    <scope>NUCLEOTIDE SEQUENCE [LARGE SCALE GENOMIC DNA]</scope>
    <source>
        <strain evidence="4 5">ASO4-2</strain>
    </source>
</reference>
<dbReference type="RefSeq" id="WP_092117452.1">
    <property type="nucleotide sequence ID" value="NZ_FMXO01000004.1"/>
</dbReference>
<feature type="domain" description="LysM" evidence="3">
    <location>
        <begin position="498"/>
        <end position="542"/>
    </location>
</feature>
<organism evidence="4 5">
    <name type="scientific">Desulfonatronum thiosulfatophilum</name>
    <dbReference type="NCBI Taxonomy" id="617002"/>
    <lineage>
        <taxon>Bacteria</taxon>
        <taxon>Pseudomonadati</taxon>
        <taxon>Thermodesulfobacteriota</taxon>
        <taxon>Desulfovibrionia</taxon>
        <taxon>Desulfovibrionales</taxon>
        <taxon>Desulfonatronaceae</taxon>
        <taxon>Desulfonatronum</taxon>
    </lineage>
</organism>
<feature type="chain" id="PRO_5011729375" evidence="2">
    <location>
        <begin position="21"/>
        <end position="545"/>
    </location>
</feature>
<dbReference type="PROSITE" id="PS51257">
    <property type="entry name" value="PROKAR_LIPOPROTEIN"/>
    <property type="match status" value="1"/>
</dbReference>
<comment type="similarity">
    <text evidence="1">Belongs to the transglycosylase Slt family.</text>
</comment>
<keyword evidence="5" id="KW-1185">Reference proteome</keyword>
<dbReference type="Gene3D" id="1.10.530.10">
    <property type="match status" value="1"/>
</dbReference>
<dbReference type="SUPFAM" id="SSF54106">
    <property type="entry name" value="LysM domain"/>
    <property type="match status" value="3"/>
</dbReference>
<evidence type="ECO:0000256" key="2">
    <source>
        <dbReference type="SAM" id="SignalP"/>
    </source>
</evidence>
<dbReference type="InterPro" id="IPR018392">
    <property type="entry name" value="LysM"/>
</dbReference>
<evidence type="ECO:0000313" key="4">
    <source>
        <dbReference type="EMBL" id="SDB16770.1"/>
    </source>
</evidence>
<feature type="domain" description="LysM" evidence="3">
    <location>
        <begin position="435"/>
        <end position="479"/>
    </location>
</feature>
<accession>A0A1G6B7Z1</accession>
<dbReference type="Proteomes" id="UP000198771">
    <property type="component" value="Unassembled WGS sequence"/>
</dbReference>
<sequence length="545" mass="61742">MPLRSSLLILIMTLLLSACAANQKQTPVSTLPLPTHAQQDKNVRQIADGQSTTLELIEEGELTYLPDPPLDAFGQPMVDLQTPLTEAEQRALDTPTEFEFVLDIKETKDVERYFRYFTHEGRDRFEMWLRRSEQFLPEVRDIFASYGLPHDLIYLPFLESGYNPMAYSRAGAGGMWQFMPATGQMYGMTFDWWIDQRRDPRLSTHAAAAYLSRLYDMFNCWHLALAAYNAGEGRISRAMQRSGTDNYFDLAAINNLLANETRHYVPKFMAILKIIQNLEELGFDPIDWSNGPSLAEMEIKGGTDLVALSNSCGMDWETFRSYNPSFRRQVSPPERNLKIFVPQEKQQLVAAYLKKPTTSTLTGFQRYQVRRGDSWWVLSSRFNTPIDVLKRINNKNTNTLRIGESLMVPGSPAVVAAAQNAGNSAATQERASQRANYVIQSGDTLWQLSRKFGVTVQTLAQANGISEKQTLQVGQRMYIPQVDRAGSTARASVTPKVVQYKVRNGDNLWRIAQRFGVTTNNLVAWNKLPRNGLIRPGDNLKIYVP</sequence>